<feature type="transmembrane region" description="Helical" evidence="1">
    <location>
        <begin position="343"/>
        <end position="362"/>
    </location>
</feature>
<evidence type="ECO:0000313" key="2">
    <source>
        <dbReference type="EMBL" id="GAP41503.1"/>
    </source>
</evidence>
<feature type="transmembrane region" description="Helical" evidence="1">
    <location>
        <begin position="650"/>
        <end position="672"/>
    </location>
</feature>
<keyword evidence="1" id="KW-0812">Transmembrane</keyword>
<dbReference type="Proteomes" id="UP000053370">
    <property type="component" value="Unassembled WGS sequence"/>
</dbReference>
<feature type="transmembrane region" description="Helical" evidence="1">
    <location>
        <begin position="679"/>
        <end position="697"/>
    </location>
</feature>
<proteinExistence type="predicted"/>
<feature type="transmembrane region" description="Helical" evidence="1">
    <location>
        <begin position="214"/>
        <end position="238"/>
    </location>
</feature>
<organism evidence="2">
    <name type="scientific">Flexilinea flocculi</name>
    <dbReference type="NCBI Taxonomy" id="1678840"/>
    <lineage>
        <taxon>Bacteria</taxon>
        <taxon>Bacillati</taxon>
        <taxon>Chloroflexota</taxon>
        <taxon>Anaerolineae</taxon>
        <taxon>Anaerolineales</taxon>
        <taxon>Anaerolineaceae</taxon>
        <taxon>Flexilinea</taxon>
    </lineage>
</organism>
<feature type="transmembrane region" description="Helical" evidence="1">
    <location>
        <begin position="250"/>
        <end position="270"/>
    </location>
</feature>
<reference evidence="2" key="1">
    <citation type="journal article" date="2015" name="Genome Announc.">
        <title>Draft Genome Sequence of Anaerolineae Strain TC1, a Novel Isolate from a Methanogenic Wastewater Treatment System.</title>
        <authorList>
            <person name="Matsuura N."/>
            <person name="Tourlousse D.M."/>
            <person name="Sun L."/>
            <person name="Toyonaga M."/>
            <person name="Kuroda K."/>
            <person name="Ohashi A."/>
            <person name="Cruz R."/>
            <person name="Yamaguchi T."/>
            <person name="Sekiguchi Y."/>
        </authorList>
    </citation>
    <scope>NUCLEOTIDE SEQUENCE [LARGE SCALE GENOMIC DNA]</scope>
    <source>
        <strain evidence="2">TC1</strain>
    </source>
</reference>
<dbReference type="InterPro" id="IPR046062">
    <property type="entry name" value="DUF6020"/>
</dbReference>
<evidence type="ECO:0000313" key="3">
    <source>
        <dbReference type="Proteomes" id="UP000053370"/>
    </source>
</evidence>
<dbReference type="EMBL" id="DF968181">
    <property type="protein sequence ID" value="GAP41503.1"/>
    <property type="molecule type" value="Genomic_DNA"/>
</dbReference>
<feature type="transmembrane region" description="Helical" evidence="1">
    <location>
        <begin position="368"/>
        <end position="387"/>
    </location>
</feature>
<feature type="transmembrane region" description="Helical" evidence="1">
    <location>
        <begin position="12"/>
        <end position="32"/>
    </location>
</feature>
<keyword evidence="1" id="KW-1133">Transmembrane helix</keyword>
<keyword evidence="3" id="KW-1185">Reference proteome</keyword>
<dbReference type="STRING" id="1678840.ATC1_131493"/>
<feature type="transmembrane region" description="Helical" evidence="1">
    <location>
        <begin position="624"/>
        <end position="644"/>
    </location>
</feature>
<feature type="transmembrane region" description="Helical" evidence="1">
    <location>
        <begin position="80"/>
        <end position="102"/>
    </location>
</feature>
<gene>
    <name evidence="2" type="ORF">ATC1_131493</name>
</gene>
<feature type="transmembrane region" description="Helical" evidence="1">
    <location>
        <begin position="44"/>
        <end position="68"/>
    </location>
</feature>
<feature type="transmembrane region" description="Helical" evidence="1">
    <location>
        <begin position="436"/>
        <end position="456"/>
    </location>
</feature>
<feature type="transmembrane region" description="Helical" evidence="1">
    <location>
        <begin position="313"/>
        <end position="331"/>
    </location>
</feature>
<keyword evidence="1" id="KW-0472">Membrane</keyword>
<sequence>MINRIRRISIILFNYAHLSILLMSICGSFWIYCLTVEENLISRRSLAIVLGSFFFFVFTANQMIAAIKKYGFPQKHLNKVLIPAFLLSVFFAMFIPGSLSYLQTRIISIESIPGTGEILFEGINNGDKDIPHSQFVLTGDWDYKNAQFSTNTAAGITWTGRTSNQISLTFQKGPGMGTARISWDGSVEERSFQADESSQIILYKTLPVNIFIKIIYFSTGTFFFTVFICILLCYVISLPAPILKKNSKGFWLKYAIPMIFTFSLMLMIYYPGIMSGDSLVQWTQAHNFQLTDQHPAFHTLLIWLITRIWDNPAAIVISQILFFSIVVSWGIGNLQKKGMPPVIGWLISILFAVSPVNWLTVITIWKDIPYSVSLLWLTIILFEVYSTNGKWLEKIRNSVLLSICVLLISLFRHNGLPVAILIPVLLVLMFRKQRKWSIAILLLFCIFRWMVTGPLYQKLEVEPMTANYQYATILYHIAAHLEQKSILTNQQSNEINELIPLDNWEYSPCSIDPIMWNPHLDQAKISNNPLKFFQLAFQLFLQDPIPDLKAVADIGSLVYSVNPQCKPYISPLVYKPTANPPASWIDFTVDGIKGEQSKIPELVAPLTKFFDRTFSLNSLTSLHFLFWCPAIYLIILLLIFLLLLRIEKKWTLILILGPAFIQSLIMLLFNVAQDVRFQYGVYLIMEYFIGLFMFFFWKNLHKREKDSQQSARK</sequence>
<name>A0A0S7BYQ2_9CHLR</name>
<protein>
    <submittedName>
        <fullName evidence="2">Uncharacterized protein</fullName>
    </submittedName>
</protein>
<feature type="transmembrane region" description="Helical" evidence="1">
    <location>
        <begin position="399"/>
        <end position="430"/>
    </location>
</feature>
<dbReference type="AlphaFoldDB" id="A0A0S7BYQ2"/>
<accession>A0A0S7BYQ2</accession>
<evidence type="ECO:0000256" key="1">
    <source>
        <dbReference type="SAM" id="Phobius"/>
    </source>
</evidence>
<dbReference type="Pfam" id="PF19484">
    <property type="entry name" value="DUF6020"/>
    <property type="match status" value="1"/>
</dbReference>